<keyword evidence="10 11" id="KW-0804">Transcription</keyword>
<dbReference type="PROSITE" id="PS51674">
    <property type="entry name" value="4FE4S_WBL"/>
    <property type="match status" value="1"/>
</dbReference>
<evidence type="ECO:0000256" key="11">
    <source>
        <dbReference type="HAMAP-Rule" id="MF_01479"/>
    </source>
</evidence>
<comment type="cofactor">
    <cofactor evidence="11">
        <name>[4Fe-4S] cluster</name>
        <dbReference type="ChEBI" id="CHEBI:49883"/>
    </cofactor>
    <text evidence="11">Binds 1 [4Fe-4S] cluster per subunit. Following nitrosylation of the [4Fe-4S] cluster binds 1 [4Fe-8(NO)] cluster per subunit.</text>
</comment>
<keyword evidence="4 11" id="KW-0479">Metal-binding</keyword>
<evidence type="ECO:0000256" key="2">
    <source>
        <dbReference type="ARBA" id="ARBA00006597"/>
    </source>
</evidence>
<feature type="binding site" evidence="11">
    <location>
        <position position="14"/>
    </location>
    <ligand>
        <name>[4Fe-4S] cluster</name>
        <dbReference type="ChEBI" id="CHEBI:49883"/>
    </ligand>
</feature>
<evidence type="ECO:0000256" key="7">
    <source>
        <dbReference type="ARBA" id="ARBA00023015"/>
    </source>
</evidence>
<comment type="subcellular location">
    <subcellularLocation>
        <location evidence="1 11">Cytoplasm</location>
    </subcellularLocation>
</comment>
<feature type="binding site" evidence="11">
    <location>
        <position position="52"/>
    </location>
    <ligand>
        <name>[4Fe-4S] cluster</name>
        <dbReference type="ChEBI" id="CHEBI:49883"/>
    </ligand>
</feature>
<keyword evidence="8 11" id="KW-0238">DNA-binding</keyword>
<evidence type="ECO:0000256" key="4">
    <source>
        <dbReference type="ARBA" id="ARBA00022723"/>
    </source>
</evidence>
<keyword evidence="14" id="KW-1185">Reference proteome</keyword>
<keyword evidence="9 11" id="KW-1015">Disulfide bond</keyword>
<organism evidence="13 14">
    <name type="scientific">Streptomyces formicae</name>
    <dbReference type="NCBI Taxonomy" id="1616117"/>
    <lineage>
        <taxon>Bacteria</taxon>
        <taxon>Bacillati</taxon>
        <taxon>Actinomycetota</taxon>
        <taxon>Actinomycetes</taxon>
        <taxon>Kitasatosporales</taxon>
        <taxon>Streptomycetaceae</taxon>
        <taxon>Streptomyces</taxon>
    </lineage>
</organism>
<evidence type="ECO:0000313" key="14">
    <source>
        <dbReference type="Proteomes" id="UP000828924"/>
    </source>
</evidence>
<gene>
    <name evidence="11" type="primary">whiB</name>
    <name evidence="13" type="ORF">J4032_12795</name>
</gene>
<keyword evidence="6 11" id="KW-0411">Iron-sulfur</keyword>
<evidence type="ECO:0000313" key="13">
    <source>
        <dbReference type="EMBL" id="UNM16480.1"/>
    </source>
</evidence>
<evidence type="ECO:0000259" key="12">
    <source>
        <dbReference type="PROSITE" id="PS51674"/>
    </source>
</evidence>
<evidence type="ECO:0000256" key="9">
    <source>
        <dbReference type="ARBA" id="ARBA00023157"/>
    </source>
</evidence>
<evidence type="ECO:0000256" key="6">
    <source>
        <dbReference type="ARBA" id="ARBA00023014"/>
    </source>
</evidence>
<keyword evidence="11" id="KW-0963">Cytoplasm</keyword>
<keyword evidence="5 11" id="KW-0408">Iron</keyword>
<reference evidence="13 14" key="1">
    <citation type="submission" date="2021-03" db="EMBL/GenBank/DDBJ databases">
        <title>Complete genome of Streptomyces formicae strain 1H-GS9 (DSM 100524).</title>
        <authorList>
            <person name="Atanasov K.E."/>
            <person name="Altabella T."/>
            <person name="Ferrer A."/>
        </authorList>
    </citation>
    <scope>NUCLEOTIDE SEQUENCE [LARGE SCALE GENOMIC DNA]</scope>
    <source>
        <strain evidence="13 14">1H-GS9</strain>
    </source>
</reference>
<keyword evidence="7 11" id="KW-0805">Transcription regulation</keyword>
<evidence type="ECO:0000256" key="3">
    <source>
        <dbReference type="ARBA" id="ARBA00022485"/>
    </source>
</evidence>
<protein>
    <recommendedName>
        <fullName evidence="11">Transcriptional regulator WhiB</fullName>
    </recommendedName>
</protein>
<proteinExistence type="inferred from homology"/>
<dbReference type="EMBL" id="CP071872">
    <property type="protein sequence ID" value="UNM16480.1"/>
    <property type="molecule type" value="Genomic_DNA"/>
</dbReference>
<feature type="binding site" evidence="11">
    <location>
        <position position="58"/>
    </location>
    <ligand>
        <name>[4Fe-4S] cluster</name>
        <dbReference type="ChEBI" id="CHEBI:49883"/>
    </ligand>
</feature>
<feature type="binding site" evidence="11">
    <location>
        <position position="49"/>
    </location>
    <ligand>
        <name>[4Fe-4S] cluster</name>
        <dbReference type="ChEBI" id="CHEBI:49883"/>
    </ligand>
</feature>
<sequence>MYDPERRWLDRASCRTVHPERFFAPNGSQLDRAPAEITQKIWDDAKKICHHCPVLEQCRRDTRGEEYGVWGGLDEHERYQARKRLTRGAWKKWPEELQLQWGKHLARLRQGELTWHQIKLRTGLPVSVSEALIRRWEAHQAQQVGQVAEVVDLPLPEPPKILKDFPATPGQRHGWVRNNGLIADGWYAGHTEDGAWVRMQVFSGRGNVIKFFRAKDVRFYNPQPRWTVPYHGRPDADDVSEDAHVA</sequence>
<comment type="PTM">
    <text evidence="11">The Fe-S cluster can be nitrosylated by nitric oxide (NO).</text>
</comment>
<comment type="function">
    <text evidence="11">Acts as a transcriptional regulator. Probably redox-responsive. The apo- but not holo-form probably binds DNA.</text>
</comment>
<name>A0ABY3WWI6_9ACTN</name>
<keyword evidence="3 11" id="KW-0004">4Fe-4S</keyword>
<dbReference type="Pfam" id="PF02467">
    <property type="entry name" value="Whib"/>
    <property type="match status" value="1"/>
</dbReference>
<evidence type="ECO:0000256" key="5">
    <source>
        <dbReference type="ARBA" id="ARBA00023004"/>
    </source>
</evidence>
<dbReference type="Proteomes" id="UP000828924">
    <property type="component" value="Chromosome"/>
</dbReference>
<dbReference type="InterPro" id="IPR003482">
    <property type="entry name" value="Whib"/>
</dbReference>
<dbReference type="PANTHER" id="PTHR38839">
    <property type="entry name" value="TRANSCRIPTIONAL REGULATOR WHID-RELATED"/>
    <property type="match status" value="1"/>
</dbReference>
<evidence type="ECO:0000256" key="1">
    <source>
        <dbReference type="ARBA" id="ARBA00004496"/>
    </source>
</evidence>
<comment type="PTM">
    <text evidence="11">Upon Fe-S cluster removal intramolecular disulfide bonds are formed.</text>
</comment>
<feature type="domain" description="4Fe-4S Wbl-type" evidence="12">
    <location>
        <begin position="13"/>
        <end position="80"/>
    </location>
</feature>
<comment type="similarity">
    <text evidence="2 11">Belongs to the WhiB family.</text>
</comment>
<dbReference type="HAMAP" id="MF_01479">
    <property type="entry name" value="WhiB"/>
    <property type="match status" value="1"/>
</dbReference>
<evidence type="ECO:0000256" key="8">
    <source>
        <dbReference type="ARBA" id="ARBA00023125"/>
    </source>
</evidence>
<accession>A0ABY3WWI6</accession>
<dbReference type="InterPro" id="IPR034768">
    <property type="entry name" value="4FE4S_WBL"/>
</dbReference>
<evidence type="ECO:0000256" key="10">
    <source>
        <dbReference type="ARBA" id="ARBA00023163"/>
    </source>
</evidence>